<evidence type="ECO:0000313" key="1">
    <source>
        <dbReference type="EMBL" id="KKK49948.1"/>
    </source>
</evidence>
<reference evidence="1" key="1">
    <citation type="journal article" date="2015" name="Nature">
        <title>Complex archaea that bridge the gap between prokaryotes and eukaryotes.</title>
        <authorList>
            <person name="Spang A."/>
            <person name="Saw J.H."/>
            <person name="Jorgensen S.L."/>
            <person name="Zaremba-Niedzwiedzka K."/>
            <person name="Martijn J."/>
            <person name="Lind A.E."/>
            <person name="van Eijk R."/>
            <person name="Schleper C."/>
            <person name="Guy L."/>
            <person name="Ettema T.J."/>
        </authorList>
    </citation>
    <scope>NUCLEOTIDE SEQUENCE</scope>
</reference>
<name>A0A0F8W013_9ZZZZ</name>
<feature type="non-terminal residue" evidence="1">
    <location>
        <position position="340"/>
    </location>
</feature>
<dbReference type="EMBL" id="LAZR01068274">
    <property type="protein sequence ID" value="KKK49948.1"/>
    <property type="molecule type" value="Genomic_DNA"/>
</dbReference>
<dbReference type="AlphaFoldDB" id="A0A0F8W013"/>
<protein>
    <submittedName>
        <fullName evidence="1">Uncharacterized protein</fullName>
    </submittedName>
</protein>
<feature type="non-terminal residue" evidence="1">
    <location>
        <position position="1"/>
    </location>
</feature>
<sequence>NKMSGVIYEDEDGQGIWTWWSNEATPVFYYNEGSEPANDTDGTAVAGSAATAALLAAVAVDNTLIKGDAGVRGVQDSGIVVNDSDAISAISALALDDGGTIGVASDADSVTIAADGKLTLTQDLTVDEDILIGDSKYIGSASDPDAMQIDSSGNVVLTQNLWLSADNLQLQLGAVNSDAYLKFDGTSLLFYDTTYGSTVSLTELMSGTSLNPSVTGDLTIPDGKFNWTDATDEVAAAWSFANTGGGSDIDITTSADTGECIHIVADSLTTGQVIDIETNSIGAAGALVYLDITVGAHNASGNFIQCFDGSGDVFEVGKYGALTIAGTASGTDILTATAGD</sequence>
<proteinExistence type="predicted"/>
<accession>A0A0F8W013</accession>
<organism evidence="1">
    <name type="scientific">marine sediment metagenome</name>
    <dbReference type="NCBI Taxonomy" id="412755"/>
    <lineage>
        <taxon>unclassified sequences</taxon>
        <taxon>metagenomes</taxon>
        <taxon>ecological metagenomes</taxon>
    </lineage>
</organism>
<comment type="caution">
    <text evidence="1">The sequence shown here is derived from an EMBL/GenBank/DDBJ whole genome shotgun (WGS) entry which is preliminary data.</text>
</comment>
<gene>
    <name evidence="1" type="ORF">LCGC14_3129920</name>
</gene>